<dbReference type="Pfam" id="PF07145">
    <property type="entry name" value="PAM2"/>
    <property type="match status" value="1"/>
</dbReference>
<dbReference type="SMART" id="SM00360">
    <property type="entry name" value="RRM"/>
    <property type="match status" value="2"/>
</dbReference>
<dbReference type="EMBL" id="CP097511">
    <property type="protein sequence ID" value="URE45519.1"/>
    <property type="molecule type" value="Genomic_DNA"/>
</dbReference>
<feature type="region of interest" description="Disordered" evidence="4">
    <location>
        <begin position="88"/>
        <end position="130"/>
    </location>
</feature>
<dbReference type="GO" id="GO:0003723">
    <property type="term" value="F:RNA binding"/>
    <property type="evidence" value="ECO:0007669"/>
    <property type="project" value="UniProtKB-UniRule"/>
</dbReference>
<dbReference type="Pfam" id="PF12928">
    <property type="entry name" value="tRNA_int_end_N2"/>
    <property type="match status" value="1"/>
</dbReference>
<dbReference type="InterPro" id="IPR034825">
    <property type="entry name" value="CID8-like_RRM2"/>
</dbReference>
<dbReference type="PROSITE" id="PS50102">
    <property type="entry name" value="RRM"/>
    <property type="match status" value="2"/>
</dbReference>
<dbReference type="CDD" id="cd12459">
    <property type="entry name" value="RRM1_CID8_like"/>
    <property type="match status" value="1"/>
</dbReference>
<dbReference type="Proteomes" id="UP001055439">
    <property type="component" value="Chromosome 9"/>
</dbReference>
<reference evidence="6" key="1">
    <citation type="submission" date="2022-05" db="EMBL/GenBank/DDBJ databases">
        <title>The Musa troglodytarum L. genome provides insights into the mechanism of non-climacteric behaviour and enrichment of carotenoids.</title>
        <authorList>
            <person name="Wang J."/>
        </authorList>
    </citation>
    <scope>NUCLEOTIDE SEQUENCE</scope>
    <source>
        <tissue evidence="6">Leaf</tissue>
    </source>
</reference>
<dbReference type="InterPro" id="IPR009818">
    <property type="entry name" value="PAM2_motif"/>
</dbReference>
<dbReference type="FunFam" id="3.30.70.330:FF:000530">
    <property type="entry name" value="Polyadenylate-binding protein-interacting protein 11"/>
    <property type="match status" value="1"/>
</dbReference>
<dbReference type="InterPro" id="IPR034823">
    <property type="entry name" value="CID8-like_RRM1"/>
</dbReference>
<accession>A0A9E7IBR2</accession>
<evidence type="ECO:0000256" key="3">
    <source>
        <dbReference type="PROSITE-ProRule" id="PRU00176"/>
    </source>
</evidence>
<dbReference type="AlphaFoldDB" id="A0A9E7IBR2"/>
<evidence type="ECO:0000256" key="1">
    <source>
        <dbReference type="ARBA" id="ARBA00022737"/>
    </source>
</evidence>
<keyword evidence="2 3" id="KW-0694">RNA-binding</keyword>
<organism evidence="6 7">
    <name type="scientific">Musa troglodytarum</name>
    <name type="common">fe'i banana</name>
    <dbReference type="NCBI Taxonomy" id="320322"/>
    <lineage>
        <taxon>Eukaryota</taxon>
        <taxon>Viridiplantae</taxon>
        <taxon>Streptophyta</taxon>
        <taxon>Embryophyta</taxon>
        <taxon>Tracheophyta</taxon>
        <taxon>Spermatophyta</taxon>
        <taxon>Magnoliopsida</taxon>
        <taxon>Liliopsida</taxon>
        <taxon>Zingiberales</taxon>
        <taxon>Musaceae</taxon>
        <taxon>Musa</taxon>
    </lineage>
</organism>
<sequence length="521" mass="58001">MAAVTGNAIGSDDQFIRCQSPAPTPAEVETEYQRDVRKLVNFLSKLNPSAKEFFPSLHTARDGRKYDGRLSADAPIFVASTDYYGNGVTGNGGNKDSSSDGSSNSQPNRRRGSGYNQGWRKTKDRVRKAQTEESIRRTVYVSDIDQHVTEEKLAEIFATCGQVVDCRVCGDPNSVLRFAFIEFSDEDGARAALNLGGTMLGYYPVRVLPSKTAILPVNPKFLPRISMQSDDEKEMVVRTVYCTNIDRKVTQTELKATFEQCCGEVSRLRLLGDNMHSTHIAFVEFLRAESAIVALNCTGMVLGALPIRSEVSKACWDEEMGMGEIIEKKGSMWATTGIIRKGKLCCHIEEILFLAERGALILTSPDGKTINVGDIYKMILGSKFGCSWESFEAYRHLKSLGYIVQRYGIPWTLKNDIICCSSNSPSENNTRCFEISNLLQDMQISELKLTFKVYLPNSKFRKSSPGDPSFLLCLLSGNPPSRSEVENLEKKCDGLPLKFCYVDHGRVSFFSFDKEPLPTLP</sequence>
<feature type="domain" description="RRM" evidence="5">
    <location>
        <begin position="238"/>
        <end position="314"/>
    </location>
</feature>
<feature type="compositionally biased region" description="Low complexity" evidence="4">
    <location>
        <begin position="94"/>
        <end position="105"/>
    </location>
</feature>
<dbReference type="PANTHER" id="PTHR32343">
    <property type="entry name" value="SERINE/ARGININE-RICH SPLICING FACTOR"/>
    <property type="match status" value="1"/>
</dbReference>
<proteinExistence type="predicted"/>
<feature type="domain" description="RRM" evidence="5">
    <location>
        <begin position="137"/>
        <end position="212"/>
    </location>
</feature>
<protein>
    <submittedName>
        <fullName evidence="6">Ataxin-2 C-terminal region</fullName>
    </submittedName>
</protein>
<keyword evidence="1" id="KW-0677">Repeat</keyword>
<gene>
    <name evidence="6" type="ORF">MUK42_14807</name>
</gene>
<dbReference type="Pfam" id="PF00076">
    <property type="entry name" value="RRM_1"/>
    <property type="match status" value="2"/>
</dbReference>
<dbReference type="OrthoDB" id="408683at2759"/>
<dbReference type="CDD" id="cd12460">
    <property type="entry name" value="RRM2_CID8_like"/>
    <property type="match status" value="1"/>
</dbReference>
<evidence type="ECO:0000256" key="4">
    <source>
        <dbReference type="SAM" id="MobiDB-lite"/>
    </source>
</evidence>
<dbReference type="InterPro" id="IPR000504">
    <property type="entry name" value="RRM_dom"/>
</dbReference>
<dbReference type="InterPro" id="IPR024336">
    <property type="entry name" value="tRNA_splic_suSen54_N"/>
</dbReference>
<dbReference type="Gene3D" id="3.30.70.330">
    <property type="match status" value="2"/>
</dbReference>
<evidence type="ECO:0000259" key="5">
    <source>
        <dbReference type="PROSITE" id="PS50102"/>
    </source>
</evidence>
<evidence type="ECO:0000256" key="2">
    <source>
        <dbReference type="ARBA" id="ARBA00022884"/>
    </source>
</evidence>
<dbReference type="InterPro" id="IPR012677">
    <property type="entry name" value="Nucleotide-bd_a/b_plait_sf"/>
</dbReference>
<dbReference type="PANTHER" id="PTHR32343:SF22">
    <property type="entry name" value="LD29830P"/>
    <property type="match status" value="1"/>
</dbReference>
<dbReference type="SUPFAM" id="SSF54928">
    <property type="entry name" value="RNA-binding domain, RBD"/>
    <property type="match status" value="2"/>
</dbReference>
<dbReference type="InterPro" id="IPR035979">
    <property type="entry name" value="RBD_domain_sf"/>
</dbReference>
<evidence type="ECO:0000313" key="7">
    <source>
        <dbReference type="Proteomes" id="UP001055439"/>
    </source>
</evidence>
<name>A0A9E7IBR2_9LILI</name>
<keyword evidence="7" id="KW-1185">Reference proteome</keyword>
<evidence type="ECO:0000313" key="6">
    <source>
        <dbReference type="EMBL" id="URE45519.1"/>
    </source>
</evidence>